<name>A0ACD3A9Z7_9AGAR</name>
<sequence>MDSETETVRPTSPRPSSSPPLSTPSTTRNGSGEAKTRTRTKRKPQLVTMPSFSSVISGDGHSPPPEVGFGSVPGAVAATAESLIIVNGADTTDDEERVEGNVMERDAEDQGEEHSQAKAVESTSVSAKSDSTSQANSSAGIASGSTTPPPPPTLHGDVQSSLPILPQPSSSSPTSQHSRTQSQTSELAPTITISDGEPAPSSVPLSADADAAASASGSGGESTTIPTTKPTRKSKRGSRKSPPPSGAGVGLPSPLSQPPQQSAEPGPSKAGGKEKDKAGGGESDAKEDDGTRGVVLHINGLEYNRRLIMTPQRVRFHERPAGNWAFTKCLGGDSDFLAAGQLLVYPNCSKSLSNVKDYTYVFYIIEGTVTVKIHSGTYNLSTGGMFIVPPGNIYSVENTSSKEAKLFFAQARKVDPPVVIPTTDQQDPTSMTFHRLFSVPTTRAGLLLALFVQHLVKISEGPLTHLSLLSQSLSSSIFQTLTTLVHHIKSHNLHESSQAIHGVTRRYQQMLIYWYMMHLAGYVGKVKEMTDGKKMYLICFLLGVLVRRVPYRIRVVDMRSSTSR</sequence>
<evidence type="ECO:0000313" key="2">
    <source>
        <dbReference type="Proteomes" id="UP000308600"/>
    </source>
</evidence>
<evidence type="ECO:0000313" key="1">
    <source>
        <dbReference type="EMBL" id="TFK62351.1"/>
    </source>
</evidence>
<organism evidence="1 2">
    <name type="scientific">Pluteus cervinus</name>
    <dbReference type="NCBI Taxonomy" id="181527"/>
    <lineage>
        <taxon>Eukaryota</taxon>
        <taxon>Fungi</taxon>
        <taxon>Dikarya</taxon>
        <taxon>Basidiomycota</taxon>
        <taxon>Agaricomycotina</taxon>
        <taxon>Agaricomycetes</taxon>
        <taxon>Agaricomycetidae</taxon>
        <taxon>Agaricales</taxon>
        <taxon>Pluteineae</taxon>
        <taxon>Pluteaceae</taxon>
        <taxon>Pluteus</taxon>
    </lineage>
</organism>
<gene>
    <name evidence="1" type="ORF">BDN72DRAFT_848766</name>
</gene>
<protein>
    <submittedName>
        <fullName evidence="1">Uncharacterized protein</fullName>
    </submittedName>
</protein>
<reference evidence="1 2" key="1">
    <citation type="journal article" date="2019" name="Nat. Ecol. Evol.">
        <title>Megaphylogeny resolves global patterns of mushroom evolution.</title>
        <authorList>
            <person name="Varga T."/>
            <person name="Krizsan K."/>
            <person name="Foldi C."/>
            <person name="Dima B."/>
            <person name="Sanchez-Garcia M."/>
            <person name="Sanchez-Ramirez S."/>
            <person name="Szollosi G.J."/>
            <person name="Szarkandi J.G."/>
            <person name="Papp V."/>
            <person name="Albert L."/>
            <person name="Andreopoulos W."/>
            <person name="Angelini C."/>
            <person name="Antonin V."/>
            <person name="Barry K.W."/>
            <person name="Bougher N.L."/>
            <person name="Buchanan P."/>
            <person name="Buyck B."/>
            <person name="Bense V."/>
            <person name="Catcheside P."/>
            <person name="Chovatia M."/>
            <person name="Cooper J."/>
            <person name="Damon W."/>
            <person name="Desjardin D."/>
            <person name="Finy P."/>
            <person name="Geml J."/>
            <person name="Haridas S."/>
            <person name="Hughes K."/>
            <person name="Justo A."/>
            <person name="Karasinski D."/>
            <person name="Kautmanova I."/>
            <person name="Kiss B."/>
            <person name="Kocsube S."/>
            <person name="Kotiranta H."/>
            <person name="LaButti K.M."/>
            <person name="Lechner B.E."/>
            <person name="Liimatainen K."/>
            <person name="Lipzen A."/>
            <person name="Lukacs Z."/>
            <person name="Mihaltcheva S."/>
            <person name="Morgado L.N."/>
            <person name="Niskanen T."/>
            <person name="Noordeloos M.E."/>
            <person name="Ohm R.A."/>
            <person name="Ortiz-Santana B."/>
            <person name="Ovrebo C."/>
            <person name="Racz N."/>
            <person name="Riley R."/>
            <person name="Savchenko A."/>
            <person name="Shiryaev A."/>
            <person name="Soop K."/>
            <person name="Spirin V."/>
            <person name="Szebenyi C."/>
            <person name="Tomsovsky M."/>
            <person name="Tulloss R.E."/>
            <person name="Uehling J."/>
            <person name="Grigoriev I.V."/>
            <person name="Vagvolgyi C."/>
            <person name="Papp T."/>
            <person name="Martin F.M."/>
            <person name="Miettinen O."/>
            <person name="Hibbett D.S."/>
            <person name="Nagy L.G."/>
        </authorList>
    </citation>
    <scope>NUCLEOTIDE SEQUENCE [LARGE SCALE GENOMIC DNA]</scope>
    <source>
        <strain evidence="1 2">NL-1719</strain>
    </source>
</reference>
<accession>A0ACD3A9Z7</accession>
<dbReference type="EMBL" id="ML208587">
    <property type="protein sequence ID" value="TFK62351.1"/>
    <property type="molecule type" value="Genomic_DNA"/>
</dbReference>
<keyword evidence="2" id="KW-1185">Reference proteome</keyword>
<dbReference type="Proteomes" id="UP000308600">
    <property type="component" value="Unassembled WGS sequence"/>
</dbReference>
<proteinExistence type="predicted"/>